<feature type="compositionally biased region" description="Low complexity" evidence="1">
    <location>
        <begin position="524"/>
        <end position="555"/>
    </location>
</feature>
<accession>D8LS43</accession>
<feature type="region of interest" description="Disordered" evidence="1">
    <location>
        <begin position="789"/>
        <end position="830"/>
    </location>
</feature>
<feature type="compositionally biased region" description="Gly residues" evidence="1">
    <location>
        <begin position="689"/>
        <end position="698"/>
    </location>
</feature>
<feature type="region of interest" description="Disordered" evidence="1">
    <location>
        <begin position="595"/>
        <end position="772"/>
    </location>
</feature>
<name>D8LS43_ECTSI</name>
<evidence type="ECO:0000256" key="1">
    <source>
        <dbReference type="SAM" id="MobiDB-lite"/>
    </source>
</evidence>
<feature type="chain" id="PRO_5003117495" evidence="3">
    <location>
        <begin position="24"/>
        <end position="830"/>
    </location>
</feature>
<gene>
    <name evidence="4" type="ORF">Esi_0070_0016</name>
</gene>
<protein>
    <submittedName>
        <fullName evidence="4">Hemolysin-type calcium-binding region</fullName>
    </submittedName>
</protein>
<dbReference type="InParanoid" id="D8LS43"/>
<dbReference type="InterPro" id="IPR052918">
    <property type="entry name" value="Motility_Chemotaxis_Reg"/>
</dbReference>
<feature type="signal peptide" evidence="3">
    <location>
        <begin position="1"/>
        <end position="23"/>
    </location>
</feature>
<dbReference type="AlphaFoldDB" id="D8LS43"/>
<feature type="compositionally biased region" description="Gly residues" evidence="1">
    <location>
        <begin position="197"/>
        <end position="210"/>
    </location>
</feature>
<dbReference type="OrthoDB" id="10383952at2759"/>
<keyword evidence="3" id="KW-0732">Signal</keyword>
<dbReference type="PANTHER" id="PTHR35580:SF1">
    <property type="entry name" value="PHYTASE-LIKE DOMAIN-CONTAINING PROTEIN"/>
    <property type="match status" value="1"/>
</dbReference>
<feature type="compositionally biased region" description="Low complexity" evidence="1">
    <location>
        <begin position="708"/>
        <end position="717"/>
    </location>
</feature>
<feature type="region of interest" description="Disordered" evidence="1">
    <location>
        <begin position="117"/>
        <end position="141"/>
    </location>
</feature>
<sequence length="830" mass="83901">MGGHWRWLLACEWFIFLAARGLASPLDSLEREHWVSLDSTATDQTTDVATGAGGMVYISGYQQQAAAGTDGSQPSVQALLMAYNSSGVRQWVAEYGSSGEDLGNSVAADSTGVYLAGTESVPRSSSNGSSSSGATTTDDDDTDAFVVKYNSTGGVLWKTSWGSSEPDLGNGLAVDGGSGLVYIVGTTRGSMYSDGTPEGGGGGDAAGGVATGSSEATAAEEDDASAATAGANAGMSDVFLTCLDAADGEMQWTRQFGSSAVDVGNRVAVGPRGGVFLVGQLGDDADSSLAGPRAFLAKYDYLGNAQFTARLNSTSAHYAVDLAPSIGSGGEGVVYMSGYTLGDSPSVFLARFEGSTGAQTWLSHLGEETGMPHLAQSVAVVEGSQYDFSLGVGGAAEGAAAAAPGPSGDAGEGEEQAAVGNEARIVVVGYNTSAAAADSHSSTGFTAAADTSGSWAWYSASEKADRQTAIAIGTADGVSSGSSGGGSGGGESFAYIVGTVAASEASPGNYLFLDIQRVVRERSQTPAPTAQQAAAGQGAAAGSAADPPGGASSTTGLSQGSSLWLLIIAPIFVVLSCILMVGYVSKQCAIAFGTRPHPPPESLEPIDFEEDGGGMRTTRSFRRGKKSPPPEWNDRASGSLSKGSAGLRRSGTSSKTGRAAGWPRSVAAAFREGGSPYRKLRTREQEPGRSGGGGGGGGGRERREKRGSSASSSPLSPENAEVEMRQVTAERRHRAPFDHPREEEGFPGGGEESVATFEDLSHSKSGGATAGAGAAASAGWDAFGEEEIAGGGGGYGGRSHMSMSNPRDGDEPAADQPSFPLPAQGSQQLL</sequence>
<feature type="compositionally biased region" description="Low complexity" evidence="1">
    <location>
        <begin position="124"/>
        <end position="136"/>
    </location>
</feature>
<keyword evidence="5" id="KW-1185">Reference proteome</keyword>
<reference evidence="4 5" key="1">
    <citation type="journal article" date="2010" name="Nature">
        <title>The Ectocarpus genome and the independent evolution of multicellularity in brown algae.</title>
        <authorList>
            <person name="Cock J.M."/>
            <person name="Sterck L."/>
            <person name="Rouze P."/>
            <person name="Scornet D."/>
            <person name="Allen A.E."/>
            <person name="Amoutzias G."/>
            <person name="Anthouard V."/>
            <person name="Artiguenave F."/>
            <person name="Aury J.M."/>
            <person name="Badger J.H."/>
            <person name="Beszteri B."/>
            <person name="Billiau K."/>
            <person name="Bonnet E."/>
            <person name="Bothwell J.H."/>
            <person name="Bowler C."/>
            <person name="Boyen C."/>
            <person name="Brownlee C."/>
            <person name="Carrano C.J."/>
            <person name="Charrier B."/>
            <person name="Cho G.Y."/>
            <person name="Coelho S.M."/>
            <person name="Collen J."/>
            <person name="Corre E."/>
            <person name="Da Silva C."/>
            <person name="Delage L."/>
            <person name="Delaroque N."/>
            <person name="Dittami S.M."/>
            <person name="Doulbeau S."/>
            <person name="Elias M."/>
            <person name="Farnham G."/>
            <person name="Gachon C.M."/>
            <person name="Gschloessl B."/>
            <person name="Heesch S."/>
            <person name="Jabbari K."/>
            <person name="Jubin C."/>
            <person name="Kawai H."/>
            <person name="Kimura K."/>
            <person name="Kloareg B."/>
            <person name="Kupper F.C."/>
            <person name="Lang D."/>
            <person name="Le Bail A."/>
            <person name="Leblanc C."/>
            <person name="Lerouge P."/>
            <person name="Lohr M."/>
            <person name="Lopez P.J."/>
            <person name="Martens C."/>
            <person name="Maumus F."/>
            <person name="Michel G."/>
            <person name="Miranda-Saavedra D."/>
            <person name="Morales J."/>
            <person name="Moreau H."/>
            <person name="Motomura T."/>
            <person name="Nagasato C."/>
            <person name="Napoli C.A."/>
            <person name="Nelson D.R."/>
            <person name="Nyvall-Collen P."/>
            <person name="Peters A.F."/>
            <person name="Pommier C."/>
            <person name="Potin P."/>
            <person name="Poulain J."/>
            <person name="Quesneville H."/>
            <person name="Read B."/>
            <person name="Rensing S.A."/>
            <person name="Ritter A."/>
            <person name="Rousvoal S."/>
            <person name="Samanta M."/>
            <person name="Samson G."/>
            <person name="Schroeder D.C."/>
            <person name="Segurens B."/>
            <person name="Strittmatter M."/>
            <person name="Tonon T."/>
            <person name="Tregear J.W."/>
            <person name="Valentin K."/>
            <person name="von Dassow P."/>
            <person name="Yamagishi T."/>
            <person name="Van de Peer Y."/>
            <person name="Wincker P."/>
        </authorList>
    </citation>
    <scope>NUCLEOTIDE SEQUENCE [LARGE SCALE GENOMIC DNA]</scope>
    <source>
        <strain evidence="5">Ec32 / CCAP1310/4</strain>
    </source>
</reference>
<dbReference type="EMBL" id="FN648927">
    <property type="protein sequence ID" value="CBN75100.1"/>
    <property type="molecule type" value="Genomic_DNA"/>
</dbReference>
<feature type="region of interest" description="Disordered" evidence="1">
    <location>
        <begin position="192"/>
        <end position="227"/>
    </location>
</feature>
<dbReference type="PANTHER" id="PTHR35580">
    <property type="entry name" value="CELL SURFACE GLYCOPROTEIN (S-LAYER PROTEIN)-LIKE PROTEIN"/>
    <property type="match status" value="1"/>
</dbReference>
<dbReference type="Proteomes" id="UP000002630">
    <property type="component" value="Linkage Group LG26"/>
</dbReference>
<feature type="compositionally biased region" description="Basic and acidic residues" evidence="1">
    <location>
        <begin position="722"/>
        <end position="744"/>
    </location>
</feature>
<evidence type="ECO:0000256" key="3">
    <source>
        <dbReference type="SAM" id="SignalP"/>
    </source>
</evidence>
<keyword evidence="2" id="KW-0472">Membrane</keyword>
<keyword evidence="2" id="KW-1133">Transmembrane helix</keyword>
<dbReference type="EMBL" id="FN649751">
    <property type="protein sequence ID" value="CBN75100.1"/>
    <property type="molecule type" value="Genomic_DNA"/>
</dbReference>
<keyword evidence="2" id="KW-0812">Transmembrane</keyword>
<feature type="compositionally biased region" description="Low complexity" evidence="1">
    <location>
        <begin position="635"/>
        <end position="651"/>
    </location>
</feature>
<evidence type="ECO:0000313" key="4">
    <source>
        <dbReference type="EMBL" id="CBN75100.1"/>
    </source>
</evidence>
<evidence type="ECO:0000256" key="2">
    <source>
        <dbReference type="SAM" id="Phobius"/>
    </source>
</evidence>
<feature type="region of interest" description="Disordered" evidence="1">
    <location>
        <begin position="523"/>
        <end position="555"/>
    </location>
</feature>
<proteinExistence type="predicted"/>
<organism evidence="4 5">
    <name type="scientific">Ectocarpus siliculosus</name>
    <name type="common">Brown alga</name>
    <name type="synonym">Conferva siliculosa</name>
    <dbReference type="NCBI Taxonomy" id="2880"/>
    <lineage>
        <taxon>Eukaryota</taxon>
        <taxon>Sar</taxon>
        <taxon>Stramenopiles</taxon>
        <taxon>Ochrophyta</taxon>
        <taxon>PX clade</taxon>
        <taxon>Phaeophyceae</taxon>
        <taxon>Ectocarpales</taxon>
        <taxon>Ectocarpaceae</taxon>
        <taxon>Ectocarpus</taxon>
    </lineage>
</organism>
<evidence type="ECO:0000313" key="5">
    <source>
        <dbReference type="Proteomes" id="UP000002630"/>
    </source>
</evidence>
<feature type="transmembrane region" description="Helical" evidence="2">
    <location>
        <begin position="563"/>
        <end position="585"/>
    </location>
</feature>